<dbReference type="Proteomes" id="UP000828390">
    <property type="component" value="Unassembled WGS sequence"/>
</dbReference>
<dbReference type="EMBL" id="JAIWYP010000008">
    <property type="protein sequence ID" value="KAH3779987.1"/>
    <property type="molecule type" value="Genomic_DNA"/>
</dbReference>
<comment type="caution">
    <text evidence="2">The sequence shown here is derived from an EMBL/GenBank/DDBJ whole genome shotgun (WGS) entry which is preliminary data.</text>
</comment>
<feature type="region of interest" description="Disordered" evidence="1">
    <location>
        <begin position="72"/>
        <end position="103"/>
    </location>
</feature>
<keyword evidence="3" id="KW-1185">Reference proteome</keyword>
<name>A0A9D4EL75_DREPO</name>
<accession>A0A9D4EL75</accession>
<reference evidence="2" key="2">
    <citation type="submission" date="2020-11" db="EMBL/GenBank/DDBJ databases">
        <authorList>
            <person name="McCartney M.A."/>
            <person name="Auch B."/>
            <person name="Kono T."/>
            <person name="Mallez S."/>
            <person name="Becker A."/>
            <person name="Gohl D.M."/>
            <person name="Silverstein K.A.T."/>
            <person name="Koren S."/>
            <person name="Bechman K.B."/>
            <person name="Herman A."/>
            <person name="Abrahante J.E."/>
            <person name="Garbe J."/>
        </authorList>
    </citation>
    <scope>NUCLEOTIDE SEQUENCE</scope>
    <source>
        <strain evidence="2">Duluth1</strain>
        <tissue evidence="2">Whole animal</tissue>
    </source>
</reference>
<evidence type="ECO:0000313" key="2">
    <source>
        <dbReference type="EMBL" id="KAH3779987.1"/>
    </source>
</evidence>
<evidence type="ECO:0000256" key="1">
    <source>
        <dbReference type="SAM" id="MobiDB-lite"/>
    </source>
</evidence>
<proteinExistence type="predicted"/>
<organism evidence="2 3">
    <name type="scientific">Dreissena polymorpha</name>
    <name type="common">Zebra mussel</name>
    <name type="synonym">Mytilus polymorpha</name>
    <dbReference type="NCBI Taxonomy" id="45954"/>
    <lineage>
        <taxon>Eukaryota</taxon>
        <taxon>Metazoa</taxon>
        <taxon>Spiralia</taxon>
        <taxon>Lophotrochozoa</taxon>
        <taxon>Mollusca</taxon>
        <taxon>Bivalvia</taxon>
        <taxon>Autobranchia</taxon>
        <taxon>Heteroconchia</taxon>
        <taxon>Euheterodonta</taxon>
        <taxon>Imparidentia</taxon>
        <taxon>Neoheterodontei</taxon>
        <taxon>Myida</taxon>
        <taxon>Dreissenoidea</taxon>
        <taxon>Dreissenidae</taxon>
        <taxon>Dreissena</taxon>
    </lineage>
</organism>
<feature type="compositionally biased region" description="Acidic residues" evidence="1">
    <location>
        <begin position="78"/>
        <end position="87"/>
    </location>
</feature>
<protein>
    <submittedName>
        <fullName evidence="2">Uncharacterized protein</fullName>
    </submittedName>
</protein>
<dbReference type="AlphaFoldDB" id="A0A9D4EL75"/>
<reference evidence="2" key="1">
    <citation type="journal article" date="2019" name="bioRxiv">
        <title>The Genome of the Zebra Mussel, Dreissena polymorpha: A Resource for Invasive Species Research.</title>
        <authorList>
            <person name="McCartney M.A."/>
            <person name="Auch B."/>
            <person name="Kono T."/>
            <person name="Mallez S."/>
            <person name="Zhang Y."/>
            <person name="Obille A."/>
            <person name="Becker A."/>
            <person name="Abrahante J.E."/>
            <person name="Garbe J."/>
            <person name="Badalamenti J.P."/>
            <person name="Herman A."/>
            <person name="Mangelson H."/>
            <person name="Liachko I."/>
            <person name="Sullivan S."/>
            <person name="Sone E.D."/>
            <person name="Koren S."/>
            <person name="Silverstein K.A.T."/>
            <person name="Beckman K.B."/>
            <person name="Gohl D.M."/>
        </authorList>
    </citation>
    <scope>NUCLEOTIDE SEQUENCE</scope>
    <source>
        <strain evidence="2">Duluth1</strain>
        <tissue evidence="2">Whole animal</tissue>
    </source>
</reference>
<sequence>MMKQFKHFKITRCILFRNIKEEDGLIEQLVIPDCYKEDAQNPCIEVNIADVDLHTKESQNEEHEENLRDLVGNISAEQTEETIDEPEERTTDETGEDAADRTGQGAEVLHENSIRVEAAEEPIIHDTEQDIQLTDINQDVRKEDGTDRTRVSQSVATETIRKPTVPVHRRSTRERYPPNRLRDYYLYCMVETSHDCTIEALSVLFNAGILDQIDTNIAHQIIGAVMK</sequence>
<gene>
    <name evidence="2" type="ORF">DPMN_157796</name>
</gene>
<evidence type="ECO:0000313" key="3">
    <source>
        <dbReference type="Proteomes" id="UP000828390"/>
    </source>
</evidence>